<dbReference type="EMBL" id="BJYM01000015">
    <property type="protein sequence ID" value="GEN88661.1"/>
    <property type="molecule type" value="Genomic_DNA"/>
</dbReference>
<evidence type="ECO:0000256" key="5">
    <source>
        <dbReference type="ARBA" id="ARBA00022723"/>
    </source>
</evidence>
<comment type="pathway">
    <text evidence="1 10">Amino-acid biosynthesis; S-adenosyl-L-methionine biosynthesis; S-adenosyl-L-methionine from L-methionine: step 1/1.</text>
</comment>
<feature type="binding site" description="in other chain" evidence="10">
    <location>
        <begin position="244"/>
        <end position="245"/>
    </location>
    <ligand>
        <name>ATP</name>
        <dbReference type="ChEBI" id="CHEBI:30616"/>
        <note>ligand shared between two neighboring subunits</note>
    </ligand>
</feature>
<keyword evidence="7 10" id="KW-0067">ATP-binding</keyword>
<comment type="catalytic activity">
    <reaction evidence="10">
        <text>L-methionine + ATP + H2O = S-adenosyl-L-methionine + phosphate + diphosphate</text>
        <dbReference type="Rhea" id="RHEA:21080"/>
        <dbReference type="ChEBI" id="CHEBI:15377"/>
        <dbReference type="ChEBI" id="CHEBI:30616"/>
        <dbReference type="ChEBI" id="CHEBI:33019"/>
        <dbReference type="ChEBI" id="CHEBI:43474"/>
        <dbReference type="ChEBI" id="CHEBI:57844"/>
        <dbReference type="ChEBI" id="CHEBI:59789"/>
        <dbReference type="EC" id="2.5.1.6"/>
    </reaction>
</comment>
<dbReference type="Pfam" id="PF02772">
    <property type="entry name" value="S-AdoMet_synt_M"/>
    <property type="match status" value="1"/>
</dbReference>
<evidence type="ECO:0000259" key="16">
    <source>
        <dbReference type="Pfam" id="PF02773"/>
    </source>
</evidence>
<keyword evidence="18" id="KW-1185">Reference proteome</keyword>
<feature type="binding site" description="in other chain" evidence="10">
    <location>
        <begin position="259"/>
        <end position="260"/>
    </location>
    <ligand>
        <name>ATP</name>
        <dbReference type="ChEBI" id="CHEBI:30616"/>
        <note>ligand shared between two neighboring subunits</note>
    </ligand>
</feature>
<gene>
    <name evidence="10 17" type="primary">metK</name>
    <name evidence="17" type="ORF">OSO01_34000</name>
</gene>
<feature type="binding site" evidence="10">
    <location>
        <position position="19"/>
    </location>
    <ligand>
        <name>Mg(2+)</name>
        <dbReference type="ChEBI" id="CHEBI:18420"/>
    </ligand>
</feature>
<dbReference type="PROSITE" id="PS00376">
    <property type="entry name" value="ADOMET_SYNTHASE_1"/>
    <property type="match status" value="1"/>
</dbReference>
<dbReference type="InterPro" id="IPR022629">
    <property type="entry name" value="S-AdoMet_synt_central"/>
</dbReference>
<comment type="subcellular location">
    <subcellularLocation>
        <location evidence="10 11">Cytoplasm</location>
    </subcellularLocation>
</comment>
<evidence type="ECO:0000256" key="3">
    <source>
        <dbReference type="ARBA" id="ARBA00022563"/>
    </source>
</evidence>
<feature type="domain" description="S-adenosylmethionine synthetase N-terminal" evidence="14">
    <location>
        <begin position="6"/>
        <end position="103"/>
    </location>
</feature>
<comment type="function">
    <text evidence="10">Catalyzes the formation of S-adenosylmethionine (AdoMet) from methionine and ATP. The overall synthetic reaction is composed of two sequential steps, AdoMet formation and the subsequent tripolyphosphate hydrolysis which occurs prior to release of AdoMet from the enzyme.</text>
</comment>
<feature type="binding site" description="in other chain" evidence="10">
    <location>
        <position position="58"/>
    </location>
    <ligand>
        <name>L-methionine</name>
        <dbReference type="ChEBI" id="CHEBI:57844"/>
        <note>ligand shared between two neighboring subunits</note>
    </ligand>
</feature>
<dbReference type="SUPFAM" id="SSF55973">
    <property type="entry name" value="S-adenosylmethionine synthetase"/>
    <property type="match status" value="3"/>
</dbReference>
<dbReference type="AlphaFoldDB" id="A0A511ZMI7"/>
<dbReference type="Pfam" id="PF02773">
    <property type="entry name" value="S-AdoMet_synt_C"/>
    <property type="match status" value="1"/>
</dbReference>
<feature type="binding site" evidence="10">
    <location>
        <position position="253"/>
    </location>
    <ligand>
        <name>L-methionine</name>
        <dbReference type="ChEBI" id="CHEBI:57844"/>
        <note>ligand shared between two neighboring subunits</note>
    </ligand>
</feature>
<dbReference type="OrthoDB" id="9801686at2"/>
<evidence type="ECO:0000313" key="18">
    <source>
        <dbReference type="Proteomes" id="UP000321558"/>
    </source>
</evidence>
<dbReference type="FunFam" id="3.30.300.10:FF:000003">
    <property type="entry name" value="S-adenosylmethionine synthase"/>
    <property type="match status" value="1"/>
</dbReference>
<keyword evidence="9 10" id="KW-0630">Potassium</keyword>
<evidence type="ECO:0000256" key="8">
    <source>
        <dbReference type="ARBA" id="ARBA00022842"/>
    </source>
</evidence>
<dbReference type="GO" id="GO:0004478">
    <property type="term" value="F:methionine adenosyltransferase activity"/>
    <property type="evidence" value="ECO:0007669"/>
    <property type="project" value="UniProtKB-UniRule"/>
</dbReference>
<evidence type="ECO:0000256" key="4">
    <source>
        <dbReference type="ARBA" id="ARBA00022679"/>
    </source>
</evidence>
<feature type="binding site" description="in other chain" evidence="10">
    <location>
        <position position="17"/>
    </location>
    <ligand>
        <name>ATP</name>
        <dbReference type="ChEBI" id="CHEBI:30616"/>
        <note>ligand shared between two neighboring subunits</note>
    </ligand>
</feature>
<feature type="binding site" evidence="10">
    <location>
        <position position="45"/>
    </location>
    <ligand>
        <name>K(+)</name>
        <dbReference type="ChEBI" id="CHEBI:29103"/>
    </ligand>
</feature>
<keyword evidence="4 10" id="KW-0808">Transferase</keyword>
<dbReference type="InterPro" id="IPR022636">
    <property type="entry name" value="S-AdoMet_synthetase_sfam"/>
</dbReference>
<evidence type="ECO:0000256" key="7">
    <source>
        <dbReference type="ARBA" id="ARBA00022840"/>
    </source>
</evidence>
<dbReference type="PANTHER" id="PTHR11964">
    <property type="entry name" value="S-ADENOSYLMETHIONINE SYNTHETASE"/>
    <property type="match status" value="1"/>
</dbReference>
<dbReference type="Pfam" id="PF00438">
    <property type="entry name" value="S-AdoMet_synt_N"/>
    <property type="match status" value="1"/>
</dbReference>
<dbReference type="EC" id="2.5.1.6" evidence="10"/>
<dbReference type="PROSITE" id="PS00377">
    <property type="entry name" value="ADOMET_SYNTHASE_2"/>
    <property type="match status" value="1"/>
</dbReference>
<dbReference type="InterPro" id="IPR002133">
    <property type="entry name" value="S-AdoMet_synthetase"/>
</dbReference>
<feature type="binding site" description="in other chain" evidence="10">
    <location>
        <position position="284"/>
    </location>
    <ligand>
        <name>L-methionine</name>
        <dbReference type="ChEBI" id="CHEBI:57844"/>
        <note>ligand shared between two neighboring subunits</note>
    </ligand>
</feature>
<evidence type="ECO:0000256" key="6">
    <source>
        <dbReference type="ARBA" id="ARBA00022741"/>
    </source>
</evidence>
<name>A0A511ZMI7_9BACI</name>
<dbReference type="RefSeq" id="WP_147211575.1">
    <property type="nucleotide sequence ID" value="NZ_BJYM01000015.1"/>
</dbReference>
<feature type="region of interest" description="Disordered" evidence="13">
    <location>
        <begin position="1"/>
        <end position="21"/>
    </location>
</feature>
<dbReference type="STRING" id="582851.GCA_900162665_01469"/>
<dbReference type="Proteomes" id="UP000321558">
    <property type="component" value="Unassembled WGS sequence"/>
</dbReference>
<comment type="caution">
    <text evidence="17">The sequence shown here is derived from an EMBL/GenBank/DDBJ whole genome shotgun (WGS) entry which is preliminary data.</text>
</comment>
<evidence type="ECO:0000259" key="15">
    <source>
        <dbReference type="Pfam" id="PF02772"/>
    </source>
</evidence>
<dbReference type="GO" id="GO:0006730">
    <property type="term" value="P:one-carbon metabolic process"/>
    <property type="evidence" value="ECO:0007669"/>
    <property type="project" value="UniProtKB-KW"/>
</dbReference>
<keyword evidence="10" id="KW-0963">Cytoplasm</keyword>
<organism evidence="17 18">
    <name type="scientific">Oceanobacillus sojae</name>
    <dbReference type="NCBI Taxonomy" id="582851"/>
    <lineage>
        <taxon>Bacteria</taxon>
        <taxon>Bacillati</taxon>
        <taxon>Bacillota</taxon>
        <taxon>Bacilli</taxon>
        <taxon>Bacillales</taxon>
        <taxon>Bacillaceae</taxon>
        <taxon>Oceanobacillus</taxon>
    </lineage>
</organism>
<keyword evidence="8 10" id="KW-0460">Magnesium</keyword>
<proteinExistence type="inferred from homology"/>
<dbReference type="CDD" id="cd18079">
    <property type="entry name" value="S-AdoMet_synt"/>
    <property type="match status" value="1"/>
</dbReference>
<evidence type="ECO:0000256" key="9">
    <source>
        <dbReference type="ARBA" id="ARBA00022958"/>
    </source>
</evidence>
<evidence type="ECO:0000256" key="12">
    <source>
        <dbReference type="RuleBase" id="RU004462"/>
    </source>
</evidence>
<dbReference type="FunFam" id="3.30.300.10:FF:000004">
    <property type="entry name" value="S-adenosylmethionine synthase"/>
    <property type="match status" value="1"/>
</dbReference>
<dbReference type="GO" id="GO:0006556">
    <property type="term" value="P:S-adenosylmethionine biosynthetic process"/>
    <property type="evidence" value="ECO:0007669"/>
    <property type="project" value="UniProtKB-UniRule"/>
</dbReference>
<reference evidence="17 18" key="1">
    <citation type="submission" date="2019-07" db="EMBL/GenBank/DDBJ databases">
        <title>Whole genome shotgun sequence of Oceanobacillus sojae NBRC 105379.</title>
        <authorList>
            <person name="Hosoyama A."/>
            <person name="Uohara A."/>
            <person name="Ohji S."/>
            <person name="Ichikawa N."/>
        </authorList>
    </citation>
    <scope>NUCLEOTIDE SEQUENCE [LARGE SCALE GENOMIC DNA]</scope>
    <source>
        <strain evidence="17 18">NBRC 105379</strain>
    </source>
</reference>
<comment type="cofactor">
    <cofactor evidence="10">
        <name>Mg(2+)</name>
        <dbReference type="ChEBI" id="CHEBI:18420"/>
    </cofactor>
    <text evidence="10">Binds 2 divalent ions per subunit.</text>
</comment>
<comment type="similarity">
    <text evidence="2 10 12">Belongs to the AdoMet synthase family.</text>
</comment>
<comment type="cofactor">
    <cofactor evidence="10">
        <name>K(+)</name>
        <dbReference type="ChEBI" id="CHEBI:29103"/>
    </cofactor>
    <text evidence="10">Binds 1 potassium ion per subunit.</text>
</comment>
<evidence type="ECO:0000256" key="10">
    <source>
        <dbReference type="HAMAP-Rule" id="MF_00086"/>
    </source>
</evidence>
<sequence length="399" mass="43474">MAANRRLFTSESVTEGHPDKMSDQISDAILDEILSKDPNARVACETTVTTGIVLVAGEISTSTYVDIPAIVRETVKNIGYTRAKYGFDSETCAVLTAIDEQSPDIAGGVDIALEARRGQEIEEEIEAIGAGDQGLMFGFACNETEELMPLPISLAHRLSRRLADVRKEKIVDYLRPDGKTQVTVEYDENDQPLRVDTIVVSTQHHPDITNEQIEADIIKHVVEAVVPSELLDDKTKYFINPTGRFVLGGPQGDVGLTGRKIIVDTYGGYARHGGGAFSGKDATKVDRSAAYAARYVAKNIVAAGLADSCEVQLAYAIGVAQPVSISINTFGTGLVSEEKLVEAVRELFDLRPAGIIRMLDLRRPIFKNTAAYGHFGRTDITFPWEKTDKVEELKALTAK</sequence>
<evidence type="ECO:0000313" key="17">
    <source>
        <dbReference type="EMBL" id="GEN88661.1"/>
    </source>
</evidence>
<feature type="binding site" description="in other chain" evidence="10">
    <location>
        <position position="101"/>
    </location>
    <ligand>
        <name>L-methionine</name>
        <dbReference type="ChEBI" id="CHEBI:57844"/>
        <note>ligand shared between two neighboring subunits</note>
    </ligand>
</feature>
<evidence type="ECO:0000256" key="11">
    <source>
        <dbReference type="RuleBase" id="RU000542"/>
    </source>
</evidence>
<dbReference type="PIRSF" id="PIRSF000497">
    <property type="entry name" value="MAT"/>
    <property type="match status" value="1"/>
</dbReference>
<evidence type="ECO:0000259" key="14">
    <source>
        <dbReference type="Pfam" id="PF00438"/>
    </source>
</evidence>
<feature type="binding site" evidence="10">
    <location>
        <position position="276"/>
    </location>
    <ligand>
        <name>ATP</name>
        <dbReference type="ChEBI" id="CHEBI:30616"/>
        <note>ligand shared between two neighboring subunits</note>
    </ligand>
</feature>
<feature type="binding site" evidence="10">
    <location>
        <position position="280"/>
    </location>
    <ligand>
        <name>ATP</name>
        <dbReference type="ChEBI" id="CHEBI:30616"/>
        <note>ligand shared between two neighboring subunits</note>
    </ligand>
</feature>
<dbReference type="GO" id="GO:0005737">
    <property type="term" value="C:cytoplasm"/>
    <property type="evidence" value="ECO:0007669"/>
    <property type="project" value="UniProtKB-SubCell"/>
</dbReference>
<evidence type="ECO:0000256" key="2">
    <source>
        <dbReference type="ARBA" id="ARBA00009685"/>
    </source>
</evidence>
<dbReference type="InterPro" id="IPR022630">
    <property type="entry name" value="S-AdoMet_synt_C"/>
</dbReference>
<keyword evidence="6 10" id="KW-0547">Nucleotide-binding</keyword>
<dbReference type="GO" id="GO:0005524">
    <property type="term" value="F:ATP binding"/>
    <property type="evidence" value="ECO:0007669"/>
    <property type="project" value="UniProtKB-UniRule"/>
</dbReference>
<dbReference type="HAMAP" id="MF_00086">
    <property type="entry name" value="S_AdoMet_synth1"/>
    <property type="match status" value="1"/>
</dbReference>
<feature type="domain" description="S-adenosylmethionine synthetase C-terminal" evidence="16">
    <location>
        <begin position="247"/>
        <end position="386"/>
    </location>
</feature>
<feature type="binding site" description="in other chain" evidence="10">
    <location>
        <begin position="177"/>
        <end position="179"/>
    </location>
    <ligand>
        <name>ATP</name>
        <dbReference type="ChEBI" id="CHEBI:30616"/>
        <note>ligand shared between two neighboring subunits</note>
    </ligand>
</feature>
<dbReference type="InterPro" id="IPR022631">
    <property type="entry name" value="ADOMET_SYNTHASE_CS"/>
</dbReference>
<evidence type="ECO:0000256" key="1">
    <source>
        <dbReference type="ARBA" id="ARBA00005224"/>
    </source>
</evidence>
<dbReference type="GO" id="GO:0000287">
    <property type="term" value="F:magnesium ion binding"/>
    <property type="evidence" value="ECO:0007669"/>
    <property type="project" value="UniProtKB-UniRule"/>
</dbReference>
<dbReference type="UniPathway" id="UPA00315">
    <property type="reaction ID" value="UER00080"/>
</dbReference>
<accession>A0A511ZMI7</accession>
<keyword evidence="5 10" id="KW-0479">Metal-binding</keyword>
<protein>
    <recommendedName>
        <fullName evidence="10">S-adenosylmethionine synthase</fullName>
        <shortName evidence="10">AdoMet synthase</shortName>
        <ecNumber evidence="10">2.5.1.6</ecNumber>
    </recommendedName>
    <alternativeName>
        <fullName evidence="10">MAT</fullName>
    </alternativeName>
    <alternativeName>
        <fullName evidence="10">Methionine adenosyltransferase</fullName>
    </alternativeName>
</protein>
<dbReference type="InterPro" id="IPR022628">
    <property type="entry name" value="S-AdoMet_synt_N"/>
</dbReference>
<feature type="domain" description="S-adenosylmethionine synthetase central" evidence="15">
    <location>
        <begin position="128"/>
        <end position="245"/>
    </location>
</feature>
<comment type="subunit">
    <text evidence="10">Homotetramer; dimer of dimers.</text>
</comment>
<feature type="binding site" evidence="10">
    <location>
        <position position="253"/>
    </location>
    <ligand>
        <name>ATP</name>
        <dbReference type="ChEBI" id="CHEBI:30616"/>
        <note>ligand shared between two neighboring subunits</note>
    </ligand>
</feature>
<evidence type="ECO:0000256" key="13">
    <source>
        <dbReference type="SAM" id="MobiDB-lite"/>
    </source>
</evidence>
<keyword evidence="3 10" id="KW-0554">One-carbon metabolism</keyword>
<dbReference type="Gene3D" id="3.30.300.10">
    <property type="match status" value="3"/>
</dbReference>
<dbReference type="NCBIfam" id="TIGR01034">
    <property type="entry name" value="metK"/>
    <property type="match status" value="1"/>
</dbReference>
<feature type="region of interest" description="Flexible loop" evidence="10">
    <location>
        <begin position="101"/>
        <end position="111"/>
    </location>
</feature>